<evidence type="ECO:0000313" key="1">
    <source>
        <dbReference type="EMBL" id="WAV91354.1"/>
    </source>
</evidence>
<accession>A0A9E9LES2</accession>
<protein>
    <submittedName>
        <fullName evidence="1">Sel1 repeat family protein</fullName>
    </submittedName>
</protein>
<dbReference type="RefSeq" id="WP_269316021.1">
    <property type="nucleotide sequence ID" value="NZ_CP098251.1"/>
</dbReference>
<dbReference type="PANTHER" id="PTHR11102:SF160">
    <property type="entry name" value="ERAD-ASSOCIATED E3 UBIQUITIN-PROTEIN LIGASE COMPONENT HRD3"/>
    <property type="match status" value="1"/>
</dbReference>
<reference evidence="1" key="1">
    <citation type="journal article" date="2022" name="Front. Microbiol.">
        <title>New perspectives on an old grouping: The genomic and phenotypic variability of Oxalobacter formigenes and the implications for calcium oxalate stone prevention.</title>
        <authorList>
            <person name="Chmiel J.A."/>
            <person name="Carr C."/>
            <person name="Stuivenberg G.A."/>
            <person name="Venema R."/>
            <person name="Chanyi R.M."/>
            <person name="Al K.F."/>
            <person name="Giguere D."/>
            <person name="Say H."/>
            <person name="Akouris P.P."/>
            <person name="Dominguez Romero S.A."/>
            <person name="Kwong A."/>
            <person name="Tai V."/>
            <person name="Koval S.F."/>
            <person name="Razvi H."/>
            <person name="Bjazevic J."/>
            <person name="Burton J.P."/>
        </authorList>
    </citation>
    <scope>NUCLEOTIDE SEQUENCE</scope>
    <source>
        <strain evidence="1">OxK</strain>
    </source>
</reference>
<sequence length="319" mass="35550">MTAKHPDDEIDTIIWSEIESSDSKGDFICYVIHSPANAKFLENAKQRIDTEPDPDSLVPAKYPNAIRRIEELARKNDAVASFHMGKIHALGIAVPQNLPEGIRWYEKAVELGEPRAHANLGWFYQSGYGVTKNPQKAFELLSYAAEHGVLSAKAAIGIMLLKGETTEPDSVTGLKKLEEAFNEGYLNAGNHLSDIYFEGKYVEKDIEQAHRWLWNVANCGDERSMAILGHYLITGSHGKKDTDTGLKLMHKAIEKRFLPAYLWLGTLYKKGNGVEQNLKKALDLFKEGVLAGEKDCEKAISILLAEQNITGINTPKSFH</sequence>
<dbReference type="InterPro" id="IPR011990">
    <property type="entry name" value="TPR-like_helical_dom_sf"/>
</dbReference>
<dbReference type="AlphaFoldDB" id="A0A9E9LES2"/>
<dbReference type="Pfam" id="PF08238">
    <property type="entry name" value="Sel1"/>
    <property type="match status" value="5"/>
</dbReference>
<dbReference type="InterPro" id="IPR006597">
    <property type="entry name" value="Sel1-like"/>
</dbReference>
<dbReference type="InterPro" id="IPR050767">
    <property type="entry name" value="Sel1_AlgK"/>
</dbReference>
<name>A0A9E9LES2_9BURK</name>
<gene>
    <name evidence="1" type="ORF">NB646_00890</name>
</gene>
<dbReference type="Proteomes" id="UP001164819">
    <property type="component" value="Chromosome"/>
</dbReference>
<organism evidence="1">
    <name type="scientific">Oxalobacter aliiformigenes</name>
    <dbReference type="NCBI Taxonomy" id="2946593"/>
    <lineage>
        <taxon>Bacteria</taxon>
        <taxon>Pseudomonadati</taxon>
        <taxon>Pseudomonadota</taxon>
        <taxon>Betaproteobacteria</taxon>
        <taxon>Burkholderiales</taxon>
        <taxon>Oxalobacteraceae</taxon>
        <taxon>Oxalobacter</taxon>
    </lineage>
</organism>
<dbReference type="Gene3D" id="1.25.40.10">
    <property type="entry name" value="Tetratricopeptide repeat domain"/>
    <property type="match status" value="1"/>
</dbReference>
<dbReference type="SMART" id="SM00671">
    <property type="entry name" value="SEL1"/>
    <property type="match status" value="6"/>
</dbReference>
<proteinExistence type="predicted"/>
<dbReference type="EMBL" id="CP098251">
    <property type="protein sequence ID" value="WAV91354.1"/>
    <property type="molecule type" value="Genomic_DNA"/>
</dbReference>
<dbReference type="SUPFAM" id="SSF81901">
    <property type="entry name" value="HCP-like"/>
    <property type="match status" value="1"/>
</dbReference>
<dbReference type="PANTHER" id="PTHR11102">
    <property type="entry name" value="SEL-1-LIKE PROTEIN"/>
    <property type="match status" value="1"/>
</dbReference>